<evidence type="ECO:0000256" key="7">
    <source>
        <dbReference type="ARBA" id="ARBA00023180"/>
    </source>
</evidence>
<feature type="compositionally biased region" description="Low complexity" evidence="8">
    <location>
        <begin position="39"/>
        <end position="65"/>
    </location>
</feature>
<sequence length="365" mass="39681">MSATAAAFVCFAVVAVVVAGPTDVSPALTKIIPANTVTSANTTNTTGMTLDTTTHSPSPSQSQTQANAKKRAGARASPQLTDEGAVDIPPRSHSLPGGGVGNTEPQAGAERTEGIIDKNGMDSVIGDVVYEELPVPMARAGTDTNSYMRDDGTYMTNDDKDVSCVMFYFKANINIYYPDMQGEYLNTKVSVPDNADVDGSCDRVGKVSEISVSWAAFILSLAFGQDDVNDTWFVSKFNLTYNLNDAKFTNAAQGIGQVSVVSKTGRKYWQTSNSRSFRCLVVHDIKLSDAVNHTAILHFDEVRVQAFNQEDIFRTPKHCKHRVHRDEMVPVTVGASLAGSALLTVMVYGIFRYFKIKKVQYDIME</sequence>
<dbReference type="Gene3D" id="2.40.160.110">
    <property type="match status" value="1"/>
</dbReference>
<feature type="signal peptide" evidence="10">
    <location>
        <begin position="1"/>
        <end position="19"/>
    </location>
</feature>
<evidence type="ECO:0000256" key="1">
    <source>
        <dbReference type="ARBA" id="ARBA00004530"/>
    </source>
</evidence>
<evidence type="ECO:0000259" key="11">
    <source>
        <dbReference type="Pfam" id="PF01299"/>
    </source>
</evidence>
<protein>
    <recommendedName>
        <fullName evidence="11">Lysosome-associated membrane glycoprotein 2-like luminal domain-containing protein</fullName>
    </recommendedName>
</protein>
<feature type="region of interest" description="Disordered" evidence="8">
    <location>
        <begin position="39"/>
        <end position="107"/>
    </location>
</feature>
<dbReference type="EMBL" id="JACEEZ010003859">
    <property type="protein sequence ID" value="KAG0726950.1"/>
    <property type="molecule type" value="Genomic_DNA"/>
</dbReference>
<keyword evidence="4" id="KW-0967">Endosome</keyword>
<feature type="chain" id="PRO_5035243748" description="Lysosome-associated membrane glycoprotein 2-like luminal domain-containing protein" evidence="10">
    <location>
        <begin position="20"/>
        <end position="365"/>
    </location>
</feature>
<dbReference type="Proteomes" id="UP000770661">
    <property type="component" value="Unassembled WGS sequence"/>
</dbReference>
<keyword evidence="3 10" id="KW-0732">Signal</keyword>
<proteinExistence type="predicted"/>
<keyword evidence="2 9" id="KW-0812">Transmembrane</keyword>
<name>A0A8J4YTV0_CHIOP</name>
<dbReference type="PANTHER" id="PTHR11506">
    <property type="entry name" value="LYSOSOME-ASSOCIATED MEMBRANE GLYCOPROTEIN"/>
    <property type="match status" value="1"/>
</dbReference>
<keyword evidence="13" id="KW-1185">Reference proteome</keyword>
<gene>
    <name evidence="12" type="ORF">GWK47_004120</name>
</gene>
<reference evidence="12" key="1">
    <citation type="submission" date="2020-07" db="EMBL/GenBank/DDBJ databases">
        <title>The High-quality genome of the commercially important snow crab, Chionoecetes opilio.</title>
        <authorList>
            <person name="Jeong J.-H."/>
            <person name="Ryu S."/>
        </authorList>
    </citation>
    <scope>NUCLEOTIDE SEQUENCE</scope>
    <source>
        <strain evidence="12">MADBK_172401_WGS</strain>
        <tissue evidence="12">Digestive gland</tissue>
    </source>
</reference>
<evidence type="ECO:0000313" key="13">
    <source>
        <dbReference type="Proteomes" id="UP000770661"/>
    </source>
</evidence>
<evidence type="ECO:0000256" key="2">
    <source>
        <dbReference type="ARBA" id="ARBA00022692"/>
    </source>
</evidence>
<dbReference type="PANTHER" id="PTHR11506:SF40">
    <property type="entry name" value="LYSOSOME-ASSOCIATED MEMBRANE GLYCOPROTEIN 5"/>
    <property type="match status" value="1"/>
</dbReference>
<dbReference type="GO" id="GO:0072594">
    <property type="term" value="P:establishment of protein localization to organelle"/>
    <property type="evidence" value="ECO:0007669"/>
    <property type="project" value="TreeGrafter"/>
</dbReference>
<dbReference type="OrthoDB" id="6248302at2759"/>
<feature type="transmembrane region" description="Helical" evidence="9">
    <location>
        <begin position="328"/>
        <end position="351"/>
    </location>
</feature>
<dbReference type="InterPro" id="IPR002000">
    <property type="entry name" value="Lysosome-assoc_membr_glycop"/>
</dbReference>
<dbReference type="InterPro" id="IPR048528">
    <property type="entry name" value="Lamp2-like_luminal"/>
</dbReference>
<keyword evidence="6 9" id="KW-0472">Membrane</keyword>
<dbReference type="GO" id="GO:0005765">
    <property type="term" value="C:lysosomal membrane"/>
    <property type="evidence" value="ECO:0007669"/>
    <property type="project" value="TreeGrafter"/>
</dbReference>
<dbReference type="GO" id="GO:0031902">
    <property type="term" value="C:late endosome membrane"/>
    <property type="evidence" value="ECO:0007669"/>
    <property type="project" value="TreeGrafter"/>
</dbReference>
<evidence type="ECO:0000256" key="6">
    <source>
        <dbReference type="ARBA" id="ARBA00023136"/>
    </source>
</evidence>
<keyword evidence="5 9" id="KW-1133">Transmembrane helix</keyword>
<dbReference type="Pfam" id="PF01299">
    <property type="entry name" value="Lamp2-like_luminal"/>
    <property type="match status" value="1"/>
</dbReference>
<dbReference type="AlphaFoldDB" id="A0A8J4YTV0"/>
<dbReference type="GO" id="GO:0005886">
    <property type="term" value="C:plasma membrane"/>
    <property type="evidence" value="ECO:0007669"/>
    <property type="project" value="TreeGrafter"/>
</dbReference>
<comment type="caution">
    <text evidence="12">The sequence shown here is derived from an EMBL/GenBank/DDBJ whole genome shotgun (WGS) entry which is preliminary data.</text>
</comment>
<evidence type="ECO:0000313" key="12">
    <source>
        <dbReference type="EMBL" id="KAG0726950.1"/>
    </source>
</evidence>
<evidence type="ECO:0000256" key="8">
    <source>
        <dbReference type="SAM" id="MobiDB-lite"/>
    </source>
</evidence>
<evidence type="ECO:0000256" key="10">
    <source>
        <dbReference type="SAM" id="SignalP"/>
    </source>
</evidence>
<comment type="subcellular location">
    <subcellularLocation>
        <location evidence="1">Endosome membrane</location>
        <topology evidence="1">Single-pass type I membrane protein</topology>
    </subcellularLocation>
</comment>
<evidence type="ECO:0000256" key="3">
    <source>
        <dbReference type="ARBA" id="ARBA00022729"/>
    </source>
</evidence>
<evidence type="ECO:0000256" key="4">
    <source>
        <dbReference type="ARBA" id="ARBA00022753"/>
    </source>
</evidence>
<feature type="domain" description="Lysosome-associated membrane glycoprotein 2-like luminal" evidence="11">
    <location>
        <begin position="152"/>
        <end position="308"/>
    </location>
</feature>
<keyword evidence="7" id="KW-0325">Glycoprotein</keyword>
<evidence type="ECO:0000256" key="9">
    <source>
        <dbReference type="SAM" id="Phobius"/>
    </source>
</evidence>
<accession>A0A8J4YTV0</accession>
<organism evidence="12 13">
    <name type="scientific">Chionoecetes opilio</name>
    <name type="common">Atlantic snow crab</name>
    <name type="synonym">Cancer opilio</name>
    <dbReference type="NCBI Taxonomy" id="41210"/>
    <lineage>
        <taxon>Eukaryota</taxon>
        <taxon>Metazoa</taxon>
        <taxon>Ecdysozoa</taxon>
        <taxon>Arthropoda</taxon>
        <taxon>Crustacea</taxon>
        <taxon>Multicrustacea</taxon>
        <taxon>Malacostraca</taxon>
        <taxon>Eumalacostraca</taxon>
        <taxon>Eucarida</taxon>
        <taxon>Decapoda</taxon>
        <taxon>Pleocyemata</taxon>
        <taxon>Brachyura</taxon>
        <taxon>Eubrachyura</taxon>
        <taxon>Majoidea</taxon>
        <taxon>Majidae</taxon>
        <taxon>Chionoecetes</taxon>
    </lineage>
</organism>
<evidence type="ECO:0000256" key="5">
    <source>
        <dbReference type="ARBA" id="ARBA00022989"/>
    </source>
</evidence>